<proteinExistence type="predicted"/>
<evidence type="ECO:0000256" key="1">
    <source>
        <dbReference type="ARBA" id="ARBA00022737"/>
    </source>
</evidence>
<evidence type="ECO:0000259" key="3">
    <source>
        <dbReference type="Pfam" id="PF24883"/>
    </source>
</evidence>
<keyword evidence="5" id="KW-1185">Reference proteome</keyword>
<dbReference type="PANTHER" id="PTHR10039">
    <property type="entry name" value="AMELOGENIN"/>
    <property type="match status" value="1"/>
</dbReference>
<feature type="domain" description="Nephrocystin 3-like N-terminal" evidence="3">
    <location>
        <begin position="376"/>
        <end position="552"/>
    </location>
</feature>
<dbReference type="AlphaFoldDB" id="A0AA43QMR1"/>
<dbReference type="InterPro" id="IPR056884">
    <property type="entry name" value="NPHP3-like_N"/>
</dbReference>
<feature type="domain" description="DUF7708" evidence="2">
    <location>
        <begin position="93"/>
        <end position="233"/>
    </location>
</feature>
<sequence>MSAQAVEESTSIGWVSTITQSPVSMEAFESLQTAVKALNQTALPSKTSELIDVQTRFTCLEEAARTELANRYPEAEDVKRKRDVLWRKIKRGLEKFCKFVYSYASVMDVLVASHPEIASLVWGAMKFLLTASINHQELKEKFTEHLAEIGERFETLSSYVRTFPKEEVILDHVLGIYTIFLSVLTLSIEWCRENGFVKFVKSVAHPYSTRIKPLIERMGKHVQALTERVDANNAKNISDLRTGLLSLGGDIQTGLMGFRKDTHTELMDLKKAVLSSKTDEQVSADISRISNMVETVQKAGMLRLSNEEDCRRENAAEPDRRRVVFILDRSPKFFQDEVSIKKKFFPGLLPSTEHIERTRVECDQLLPARSYHAIDLLEQEEVLDWTRCQKSRVLWIDGFSFPHVPKWTTQFSLDVMTAATKKRFTVLNYFGDLATQDYDRSPTRYLNSPLVVLHSFIAQLVQQYPGVKDRHPELFTRPIFESARESMRTSWMVVKALIESVPTDSPMYVVVDSIDTIGDLSNDSRVFGSLIRKLSRLTSLESSKPIKVLLTSDTSSIVNPHFEESDEHIALRIPHTFSRRIAAPFQPQRSPFSLD</sequence>
<dbReference type="InterPro" id="IPR056125">
    <property type="entry name" value="DUF7708"/>
</dbReference>
<organism evidence="4 5">
    <name type="scientific">Ramalina farinacea</name>
    <dbReference type="NCBI Taxonomy" id="258253"/>
    <lineage>
        <taxon>Eukaryota</taxon>
        <taxon>Fungi</taxon>
        <taxon>Dikarya</taxon>
        <taxon>Ascomycota</taxon>
        <taxon>Pezizomycotina</taxon>
        <taxon>Lecanoromycetes</taxon>
        <taxon>OSLEUM clade</taxon>
        <taxon>Lecanoromycetidae</taxon>
        <taxon>Lecanorales</taxon>
        <taxon>Lecanorineae</taxon>
        <taxon>Ramalinaceae</taxon>
        <taxon>Ramalina</taxon>
    </lineage>
</organism>
<dbReference type="Proteomes" id="UP001161017">
    <property type="component" value="Unassembled WGS sequence"/>
</dbReference>
<comment type="caution">
    <text evidence="4">The sequence shown here is derived from an EMBL/GenBank/DDBJ whole genome shotgun (WGS) entry which is preliminary data.</text>
</comment>
<protein>
    <recommendedName>
        <fullName evidence="6">Fungal STAND N-terminal Goodbye domain-containing protein</fullName>
    </recommendedName>
</protein>
<dbReference type="Pfam" id="PF24809">
    <property type="entry name" value="DUF7708"/>
    <property type="match status" value="1"/>
</dbReference>
<evidence type="ECO:0008006" key="6">
    <source>
        <dbReference type="Google" id="ProtNLM"/>
    </source>
</evidence>
<evidence type="ECO:0000313" key="4">
    <source>
        <dbReference type="EMBL" id="MDI1487538.1"/>
    </source>
</evidence>
<evidence type="ECO:0000313" key="5">
    <source>
        <dbReference type="Proteomes" id="UP001161017"/>
    </source>
</evidence>
<reference evidence="4" key="1">
    <citation type="journal article" date="2023" name="Genome Biol. Evol.">
        <title>First Whole Genome Sequence and Flow Cytometry Genome Size Data for the Lichen-Forming Fungus Ramalina farinacea (Ascomycota).</title>
        <authorList>
            <person name="Llewellyn T."/>
            <person name="Mian S."/>
            <person name="Hill R."/>
            <person name="Leitch I.J."/>
            <person name="Gaya E."/>
        </authorList>
    </citation>
    <scope>NUCLEOTIDE SEQUENCE</scope>
    <source>
        <strain evidence="4">LIQ254RAFAR</strain>
    </source>
</reference>
<dbReference type="EMBL" id="JAPUFD010000005">
    <property type="protein sequence ID" value="MDI1487538.1"/>
    <property type="molecule type" value="Genomic_DNA"/>
</dbReference>
<dbReference type="PANTHER" id="PTHR10039:SF14">
    <property type="entry name" value="NACHT DOMAIN-CONTAINING PROTEIN"/>
    <property type="match status" value="1"/>
</dbReference>
<evidence type="ECO:0000259" key="2">
    <source>
        <dbReference type="Pfam" id="PF24809"/>
    </source>
</evidence>
<keyword evidence="1" id="KW-0677">Repeat</keyword>
<name>A0AA43QMR1_9LECA</name>
<accession>A0AA43QMR1</accession>
<gene>
    <name evidence="4" type="ORF">OHK93_006808</name>
</gene>
<dbReference type="Pfam" id="PF24883">
    <property type="entry name" value="NPHP3_N"/>
    <property type="match status" value="1"/>
</dbReference>